<dbReference type="InterPro" id="IPR024047">
    <property type="entry name" value="MM3350-like_sf"/>
</dbReference>
<dbReference type="SUPFAM" id="SSF159941">
    <property type="entry name" value="MM3350-like"/>
    <property type="match status" value="2"/>
</dbReference>
<dbReference type="Proteomes" id="UP000199337">
    <property type="component" value="Unassembled WGS sequence"/>
</dbReference>
<dbReference type="PANTHER" id="PTHR41878:SF1">
    <property type="entry name" value="TNPR PROTEIN"/>
    <property type="match status" value="1"/>
</dbReference>
<dbReference type="RefSeq" id="WP_092472345.1">
    <property type="nucleotide sequence ID" value="NZ_FOOX01000012.1"/>
</dbReference>
<dbReference type="OrthoDB" id="9801392at2"/>
<protein>
    <submittedName>
        <fullName evidence="2">PRiA4b ORF-3-like protein</fullName>
    </submittedName>
</protein>
<name>A0A1I2VZD2_9FIRM</name>
<dbReference type="EMBL" id="FOOX01000012">
    <property type="protein sequence ID" value="SFG92651.1"/>
    <property type="molecule type" value="Genomic_DNA"/>
</dbReference>
<evidence type="ECO:0000259" key="1">
    <source>
        <dbReference type="Pfam" id="PF07929"/>
    </source>
</evidence>
<evidence type="ECO:0000313" key="2">
    <source>
        <dbReference type="EMBL" id="SFG92651.1"/>
    </source>
</evidence>
<gene>
    <name evidence="2" type="ORF">SAMN05660649_03160</name>
</gene>
<organism evidence="2 3">
    <name type="scientific">Desulfotruncus arcticus DSM 17038</name>
    <dbReference type="NCBI Taxonomy" id="1121424"/>
    <lineage>
        <taxon>Bacteria</taxon>
        <taxon>Bacillati</taxon>
        <taxon>Bacillota</taxon>
        <taxon>Clostridia</taxon>
        <taxon>Eubacteriales</taxon>
        <taxon>Desulfallaceae</taxon>
        <taxon>Desulfotruncus</taxon>
    </lineage>
</organism>
<dbReference type="AlphaFoldDB" id="A0A1I2VZD2"/>
<sequence length="350" mass="40469">MKNIIRGSKDEITPVYLHLELKDEYLTEDQERMLKKYGESSTGETICRDILIPSDMPLHNLHYAIQKLYGWQNSHLRCFRLPEEVYQKLTRGTVKGWVDLVGSLFQPPSESEEDIFWDDDYEKGSINAWLKKKYTGPYFYGGELEHPEIAKRDVQQLMDNFKMLDVKEPFKDYIARTKKGEAKEPAKTLRKAPLIELTLEEMNSSIIIEGGTEDLLERLEVSKVLAGKDEVLDEKTLFPVARELIYKYDFGDNWTITITKENDCKDLLESGFVSHEEIAYANQIVLNEHRPVCIHKDGVFLLDDVGGLSGFADFLGTVYESEDKNERDELRAWAKSLGWSEKKIANKRIL</sequence>
<evidence type="ECO:0000313" key="3">
    <source>
        <dbReference type="Proteomes" id="UP000199337"/>
    </source>
</evidence>
<dbReference type="Pfam" id="PF07929">
    <property type="entry name" value="PRiA4_ORF3"/>
    <property type="match status" value="1"/>
</dbReference>
<keyword evidence="3" id="KW-1185">Reference proteome</keyword>
<dbReference type="Gene3D" id="3.10.290.30">
    <property type="entry name" value="MM3350-like"/>
    <property type="match status" value="1"/>
</dbReference>
<dbReference type="PANTHER" id="PTHR41878">
    <property type="entry name" value="LEXA REPRESSOR-RELATED"/>
    <property type="match status" value="1"/>
</dbReference>
<accession>A0A1I2VZD2</accession>
<proteinExistence type="predicted"/>
<dbReference type="InterPro" id="IPR012912">
    <property type="entry name" value="Plasmid_pRiA4b_Orf3-like"/>
</dbReference>
<feature type="domain" description="Plasmid pRiA4b Orf3-like" evidence="1">
    <location>
        <begin position="43"/>
        <end position="93"/>
    </location>
</feature>
<dbReference type="STRING" id="341036.SAMN05660649_03160"/>
<reference evidence="3" key="1">
    <citation type="submission" date="2016-10" db="EMBL/GenBank/DDBJ databases">
        <authorList>
            <person name="Varghese N."/>
            <person name="Submissions S."/>
        </authorList>
    </citation>
    <scope>NUCLEOTIDE SEQUENCE [LARGE SCALE GENOMIC DNA]</scope>
    <source>
        <strain evidence="3">DSM 17038</strain>
    </source>
</reference>